<sequence>MSHQDTLAGETILCCLLPDGVAGGLLPNADCLDFDDIVLGLTGKHPSFSKRQQTVDEGSGSDDKTFPKEHCMVRPCESKRARMSVSQNDPAPRSSPEPYDWDEGTKVGHHATASSRLQAFVGKAMEVENYTGKEELKFSKLVVVLPPP</sequence>
<dbReference type="InParanoid" id="A0A067PME0"/>
<organism evidence="2 3">
    <name type="scientific">Jaapia argillacea MUCL 33604</name>
    <dbReference type="NCBI Taxonomy" id="933084"/>
    <lineage>
        <taxon>Eukaryota</taxon>
        <taxon>Fungi</taxon>
        <taxon>Dikarya</taxon>
        <taxon>Basidiomycota</taxon>
        <taxon>Agaricomycotina</taxon>
        <taxon>Agaricomycetes</taxon>
        <taxon>Agaricomycetidae</taxon>
        <taxon>Jaapiales</taxon>
        <taxon>Jaapiaceae</taxon>
        <taxon>Jaapia</taxon>
    </lineage>
</organism>
<gene>
    <name evidence="2" type="ORF">JAAARDRAFT_198971</name>
</gene>
<evidence type="ECO:0000256" key="1">
    <source>
        <dbReference type="SAM" id="MobiDB-lite"/>
    </source>
</evidence>
<dbReference type="AlphaFoldDB" id="A0A067PME0"/>
<protein>
    <submittedName>
        <fullName evidence="2">Uncharacterized protein</fullName>
    </submittedName>
</protein>
<dbReference type="Proteomes" id="UP000027265">
    <property type="component" value="Unassembled WGS sequence"/>
</dbReference>
<proteinExistence type="predicted"/>
<feature type="compositionally biased region" description="Basic and acidic residues" evidence="1">
    <location>
        <begin position="61"/>
        <end position="80"/>
    </location>
</feature>
<reference evidence="3" key="1">
    <citation type="journal article" date="2014" name="Proc. Natl. Acad. Sci. U.S.A.">
        <title>Extensive sampling of basidiomycete genomes demonstrates inadequacy of the white-rot/brown-rot paradigm for wood decay fungi.</title>
        <authorList>
            <person name="Riley R."/>
            <person name="Salamov A.A."/>
            <person name="Brown D.W."/>
            <person name="Nagy L.G."/>
            <person name="Floudas D."/>
            <person name="Held B.W."/>
            <person name="Levasseur A."/>
            <person name="Lombard V."/>
            <person name="Morin E."/>
            <person name="Otillar R."/>
            <person name="Lindquist E.A."/>
            <person name="Sun H."/>
            <person name="LaButti K.M."/>
            <person name="Schmutz J."/>
            <person name="Jabbour D."/>
            <person name="Luo H."/>
            <person name="Baker S.E."/>
            <person name="Pisabarro A.G."/>
            <person name="Walton J.D."/>
            <person name="Blanchette R.A."/>
            <person name="Henrissat B."/>
            <person name="Martin F."/>
            <person name="Cullen D."/>
            <person name="Hibbett D.S."/>
            <person name="Grigoriev I.V."/>
        </authorList>
    </citation>
    <scope>NUCLEOTIDE SEQUENCE [LARGE SCALE GENOMIC DNA]</scope>
    <source>
        <strain evidence="3">MUCL 33604</strain>
    </source>
</reference>
<evidence type="ECO:0000313" key="2">
    <source>
        <dbReference type="EMBL" id="KDQ51496.1"/>
    </source>
</evidence>
<dbReference type="HOGENOM" id="CLU_1759082_0_0_1"/>
<accession>A0A067PME0</accession>
<evidence type="ECO:0000313" key="3">
    <source>
        <dbReference type="Proteomes" id="UP000027265"/>
    </source>
</evidence>
<name>A0A067PME0_9AGAM</name>
<keyword evidence="3" id="KW-1185">Reference proteome</keyword>
<dbReference type="EMBL" id="KL197747">
    <property type="protein sequence ID" value="KDQ51496.1"/>
    <property type="molecule type" value="Genomic_DNA"/>
</dbReference>
<feature type="region of interest" description="Disordered" evidence="1">
    <location>
        <begin position="45"/>
        <end position="108"/>
    </location>
</feature>